<dbReference type="GO" id="GO:0012505">
    <property type="term" value="C:endomembrane system"/>
    <property type="evidence" value="ECO:0007669"/>
    <property type="project" value="TreeGrafter"/>
</dbReference>
<dbReference type="EMBL" id="CM035433">
    <property type="protein sequence ID" value="KAH7293744.1"/>
    <property type="molecule type" value="Genomic_DNA"/>
</dbReference>
<comment type="caution">
    <text evidence="7">The sequence shown here is derived from an EMBL/GenBank/DDBJ whole genome shotgun (WGS) entry which is preliminary data.</text>
</comment>
<comment type="subcellular location">
    <subcellularLocation>
        <location evidence="1">Vacuole</location>
    </subcellularLocation>
</comment>
<name>A0A8T2RD75_CERRI</name>
<accession>A0A8T2RD75</accession>
<dbReference type="AlphaFoldDB" id="A0A8T2RD75"/>
<dbReference type="PANTHER" id="PTHR10426">
    <property type="entry name" value="STRICTOSIDINE SYNTHASE-RELATED"/>
    <property type="match status" value="1"/>
</dbReference>
<evidence type="ECO:0000256" key="3">
    <source>
        <dbReference type="ARBA" id="ARBA00022554"/>
    </source>
</evidence>
<evidence type="ECO:0000313" key="7">
    <source>
        <dbReference type="EMBL" id="KAH7293744.1"/>
    </source>
</evidence>
<sequence length="376" mass="41825">MASSCRVLWVVGVLVVPLLSFLAMSHLFASVSPLSKFPRDGLNLLQKAISQQGVDFAGPESLAFDPNGFGPYTGVSDGRILRWDGHSSAWILFSTTSPNRTEECSSKKPPVMDLNLEHVCGRPLGLRFSKEGDLYISDAYYGLMVVGPNGGPARSLTTHAGGIPLHFTNDVDFGDNVVYFTDSSTKFQKKQFVLMFLYGDDSGRLISFDLVTRESTVIISNLHFPNGVAVSRDKSFLLVCETLKQRVIRYWIRGPKAGKVEQFVALPGFPDNIRLTERDDFWVAIHAQPNWIMKLPVLVRRALLQLPVPLAGWYIQMARKQARGMVMRLGLDGQILEVLEDDQGKVAKLLSGIEEQDGVLWLGSVVLPQILKYKLR</sequence>
<dbReference type="OrthoDB" id="5307922at2759"/>
<dbReference type="Proteomes" id="UP000825935">
    <property type="component" value="Chromosome 28"/>
</dbReference>
<gene>
    <name evidence="7" type="ORF">KP509_28G040300</name>
</gene>
<comment type="similarity">
    <text evidence="2">Belongs to the strictosidine synthase family.</text>
</comment>
<dbReference type="FunFam" id="2.120.10.30:FF:000032">
    <property type="entry name" value="Protein STRICTOSIDINE SYNTHASE-LIKE 13"/>
    <property type="match status" value="1"/>
</dbReference>
<evidence type="ECO:0000256" key="5">
    <source>
        <dbReference type="ARBA" id="ARBA00023180"/>
    </source>
</evidence>
<dbReference type="PANTHER" id="PTHR10426:SF106">
    <property type="entry name" value="PROTEIN STRICTOSIDINE SYNTHASE-LIKE 3"/>
    <property type="match status" value="1"/>
</dbReference>
<dbReference type="GO" id="GO:0016787">
    <property type="term" value="F:hydrolase activity"/>
    <property type="evidence" value="ECO:0007669"/>
    <property type="project" value="TreeGrafter"/>
</dbReference>
<evidence type="ECO:0000256" key="2">
    <source>
        <dbReference type="ARBA" id="ARBA00009191"/>
    </source>
</evidence>
<evidence type="ECO:0000313" key="8">
    <source>
        <dbReference type="Proteomes" id="UP000825935"/>
    </source>
</evidence>
<dbReference type="Gene3D" id="2.120.10.30">
    <property type="entry name" value="TolB, C-terminal domain"/>
    <property type="match status" value="1"/>
</dbReference>
<organism evidence="7 8">
    <name type="scientific">Ceratopteris richardii</name>
    <name type="common">Triangle waterfern</name>
    <dbReference type="NCBI Taxonomy" id="49495"/>
    <lineage>
        <taxon>Eukaryota</taxon>
        <taxon>Viridiplantae</taxon>
        <taxon>Streptophyta</taxon>
        <taxon>Embryophyta</taxon>
        <taxon>Tracheophyta</taxon>
        <taxon>Polypodiopsida</taxon>
        <taxon>Polypodiidae</taxon>
        <taxon>Polypodiales</taxon>
        <taxon>Pteridineae</taxon>
        <taxon>Pteridaceae</taxon>
        <taxon>Parkerioideae</taxon>
        <taxon>Ceratopteris</taxon>
    </lineage>
</organism>
<reference evidence="7" key="1">
    <citation type="submission" date="2021-08" db="EMBL/GenBank/DDBJ databases">
        <title>WGS assembly of Ceratopteris richardii.</title>
        <authorList>
            <person name="Marchant D.B."/>
            <person name="Chen G."/>
            <person name="Jenkins J."/>
            <person name="Shu S."/>
            <person name="Leebens-Mack J."/>
            <person name="Grimwood J."/>
            <person name="Schmutz J."/>
            <person name="Soltis P."/>
            <person name="Soltis D."/>
            <person name="Chen Z.-H."/>
        </authorList>
    </citation>
    <scope>NUCLEOTIDE SEQUENCE</scope>
    <source>
        <strain evidence="7">Whitten #5841</strain>
        <tissue evidence="7">Leaf</tissue>
    </source>
</reference>
<dbReference type="InterPro" id="IPR011042">
    <property type="entry name" value="6-blade_b-propeller_TolB-like"/>
</dbReference>
<dbReference type="Pfam" id="PF20067">
    <property type="entry name" value="SSL_N"/>
    <property type="match status" value="1"/>
</dbReference>
<evidence type="ECO:0000256" key="4">
    <source>
        <dbReference type="ARBA" id="ARBA00022729"/>
    </source>
</evidence>
<evidence type="ECO:0000256" key="1">
    <source>
        <dbReference type="ARBA" id="ARBA00004116"/>
    </source>
</evidence>
<proteinExistence type="inferred from homology"/>
<keyword evidence="8" id="KW-1185">Reference proteome</keyword>
<dbReference type="SUPFAM" id="SSF63829">
    <property type="entry name" value="Calcium-dependent phosphotriesterase"/>
    <property type="match status" value="1"/>
</dbReference>
<protein>
    <recommendedName>
        <fullName evidence="6">Strictosidine synthase conserved region domain-containing protein</fullName>
    </recommendedName>
</protein>
<feature type="domain" description="Strictosidine synthase conserved region" evidence="6">
    <location>
        <begin position="170"/>
        <end position="254"/>
    </location>
</feature>
<dbReference type="GO" id="GO:0005773">
    <property type="term" value="C:vacuole"/>
    <property type="evidence" value="ECO:0007669"/>
    <property type="project" value="UniProtKB-SubCell"/>
</dbReference>
<keyword evidence="5" id="KW-0325">Glycoprotein</keyword>
<evidence type="ECO:0000259" key="6">
    <source>
        <dbReference type="Pfam" id="PF03088"/>
    </source>
</evidence>
<dbReference type="OMA" id="RMAFISW"/>
<dbReference type="InterPro" id="IPR018119">
    <property type="entry name" value="Strictosidine_synth_cons-reg"/>
</dbReference>
<dbReference type="Pfam" id="PF03088">
    <property type="entry name" value="Str_synth"/>
    <property type="match status" value="1"/>
</dbReference>
<keyword evidence="4" id="KW-0732">Signal</keyword>
<keyword evidence="3" id="KW-0926">Vacuole</keyword>